<proteinExistence type="inferred from homology"/>
<dbReference type="Gene3D" id="2.60.390.10">
    <property type="entry name" value="Beta-galactosidase, domain 3"/>
    <property type="match status" value="1"/>
</dbReference>
<dbReference type="SUPFAM" id="SSF51445">
    <property type="entry name" value="(Trans)glycosidases"/>
    <property type="match status" value="1"/>
</dbReference>
<keyword evidence="4 10" id="KW-0732">Signal</keyword>
<comment type="catalytic activity">
    <reaction evidence="1 8">
        <text>Hydrolysis of terminal non-reducing beta-D-galactose residues in beta-D-galactosides.</text>
        <dbReference type="EC" id="3.2.1.23"/>
    </reaction>
</comment>
<keyword evidence="6" id="KW-0325">Glycoprotein</keyword>
<dbReference type="Pfam" id="PF13364">
    <property type="entry name" value="BetaGal_ABD2"/>
    <property type="match status" value="2"/>
</dbReference>
<dbReference type="SMART" id="SM01029">
    <property type="entry name" value="BetaGal_dom2"/>
    <property type="match status" value="1"/>
</dbReference>
<evidence type="ECO:0000259" key="11">
    <source>
        <dbReference type="SMART" id="SM01029"/>
    </source>
</evidence>
<evidence type="ECO:0000256" key="10">
    <source>
        <dbReference type="SAM" id="SignalP"/>
    </source>
</evidence>
<dbReference type="Pfam" id="PF10435">
    <property type="entry name" value="BetaGal_dom2"/>
    <property type="match status" value="1"/>
</dbReference>
<dbReference type="SUPFAM" id="SSF51011">
    <property type="entry name" value="Glycosyl hydrolase domain"/>
    <property type="match status" value="1"/>
</dbReference>
<dbReference type="Pfam" id="PF13363">
    <property type="entry name" value="BetaGal_dom3"/>
    <property type="match status" value="1"/>
</dbReference>
<dbReference type="InterPro" id="IPR017853">
    <property type="entry name" value="GH"/>
</dbReference>
<evidence type="ECO:0000256" key="3">
    <source>
        <dbReference type="ARBA" id="ARBA00012756"/>
    </source>
</evidence>
<dbReference type="GO" id="GO:0005975">
    <property type="term" value="P:carbohydrate metabolic process"/>
    <property type="evidence" value="ECO:0007669"/>
    <property type="project" value="InterPro"/>
</dbReference>
<dbReference type="Proteomes" id="UP000613401">
    <property type="component" value="Unassembled WGS sequence"/>
</dbReference>
<feature type="domain" description="Beta-galactosidase" evidence="11">
    <location>
        <begin position="384"/>
        <end position="561"/>
    </location>
</feature>
<evidence type="ECO:0000256" key="5">
    <source>
        <dbReference type="ARBA" id="ARBA00022801"/>
    </source>
</evidence>
<dbReference type="InterPro" id="IPR037110">
    <property type="entry name" value="Betagal_dom2_sf"/>
</dbReference>
<dbReference type="GO" id="GO:0004565">
    <property type="term" value="F:beta-galactosidase activity"/>
    <property type="evidence" value="ECO:0007669"/>
    <property type="project" value="UniProtKB-EC"/>
</dbReference>
<evidence type="ECO:0000313" key="12">
    <source>
        <dbReference type="EMBL" id="KAF3797177.1"/>
    </source>
</evidence>
<dbReference type="RefSeq" id="XP_045256341.1">
    <property type="nucleotide sequence ID" value="XM_045409096.1"/>
</dbReference>
<dbReference type="PRINTS" id="PR00742">
    <property type="entry name" value="GLHYDRLASE35"/>
</dbReference>
<dbReference type="Gene3D" id="3.20.20.80">
    <property type="entry name" value="Glycosidases"/>
    <property type="match status" value="1"/>
</dbReference>
<dbReference type="InterPro" id="IPR008979">
    <property type="entry name" value="Galactose-bd-like_sf"/>
</dbReference>
<dbReference type="PANTHER" id="PTHR23421">
    <property type="entry name" value="BETA-GALACTOSIDASE RELATED"/>
    <property type="match status" value="1"/>
</dbReference>
<evidence type="ECO:0000256" key="2">
    <source>
        <dbReference type="ARBA" id="ARBA00009809"/>
    </source>
</evidence>
<comment type="caution">
    <text evidence="12">The sequence shown here is derived from an EMBL/GenBank/DDBJ whole genome shotgun (WGS) entry which is preliminary data.</text>
</comment>
<sequence length="1001" mass="111525">MWLSILSFAFLAFGLFIDGISGRLQVIDKRQYQDVVSWDEQSLFINGERAMIFSGEIHPFRIPVPGLYLDLFQKVRALGLNTVSFYVDWALLEGKEGNIVTDGIFDLQPFFDAATEAGVFLIARPGPYINAEVSGGGFPGWLSRLRARLRTSDPEFLSATDNYMESICAIIADNQITNGGPVILFQPENEYTNFEKGRSPDGEYFQYVIDQARKAGIVVPMISNDARPEGHNAPDTGVGAADIYGYDGYPLGFDCGNPDVWPANKLPTNYRRLHLTQSPNTPNSILEFQGGSFDPWGGHGFENCAALTNHQFERVFYKNNMAAGVSIFNVYMLFGGTNWGNLGHPGGYTSYDYGAAIKEDRSVAREKYSELKLEAQFLKVSPSYLTAKPVNRTSWALSGNPRILMTWLRQHDGPSYFVVRHRNYSSLDTAYYFPILQTSRGPVRPGFIGNKLRLGPRDSKVHVADYPVGDWTLLYCTAEIFTWQKFENSTILVVYGGPDEWHEMAIMDTLEHPTFQEGYDIHFRYFKGSLVLKWKTSEQRRVVTVGDLWIYILDRNSAYNYWVSDQPAEDGSSYGTTIMNPVSLIVNGGYLIRSVWFEEEMLKIQGDFNQTTELEIIGVNVTTLTTLEINDRKTDFTTNNLGNMLARPSLSDATPVVPELAALRWYYTDSLPEVVAGYDDSAWTRADHDSSTNTVANLTTPVSLFASDYGFHSGTIIYRGYFVANGTENMFNVTTQGGSGFASSVWLNDTFLGSFTNGPDASGDNTASYPITNLTADATHILTILVDTMGLEENFIIAADVMKTPRGILDYNLTSSSGSTTNITTWKLTGNLGGEDYYGKFWGPLNEGGLYFERQGYHLPFPSELSELGSPFGGTTSPGVSFYGTRLILDLPWKDLDIPLSFVFDDISDSGGAYRAILYVNGFQYGKYVSNIGPQTRFPVPEGVLNYNGDNWIGLGVWALEEGGAKINNFRLEVDGTAITTGRYPVEFQPGPEWSQREEAY</sequence>
<dbReference type="EC" id="3.2.1.23" evidence="3 8"/>
<dbReference type="InterPro" id="IPR019801">
    <property type="entry name" value="Glyco_hydro_35_CS"/>
</dbReference>
<dbReference type="PROSITE" id="PS01182">
    <property type="entry name" value="GLYCOSYL_HYDROL_F35"/>
    <property type="match status" value="1"/>
</dbReference>
<evidence type="ECO:0000256" key="7">
    <source>
        <dbReference type="ARBA" id="ARBA00023295"/>
    </source>
</evidence>
<keyword evidence="7 8" id="KW-0326">Glycosidase</keyword>
<evidence type="ECO:0000256" key="1">
    <source>
        <dbReference type="ARBA" id="ARBA00001412"/>
    </source>
</evidence>
<dbReference type="InterPro" id="IPR018954">
    <property type="entry name" value="Betagal_dom2"/>
</dbReference>
<organism evidence="12 13">
    <name type="scientific">Colletotrichum gloeosporioides</name>
    <name type="common">Anthracnose fungus</name>
    <name type="synonym">Glomerella cingulata</name>
    <dbReference type="NCBI Taxonomy" id="474922"/>
    <lineage>
        <taxon>Eukaryota</taxon>
        <taxon>Fungi</taxon>
        <taxon>Dikarya</taxon>
        <taxon>Ascomycota</taxon>
        <taxon>Pezizomycotina</taxon>
        <taxon>Sordariomycetes</taxon>
        <taxon>Hypocreomycetidae</taxon>
        <taxon>Glomerellales</taxon>
        <taxon>Glomerellaceae</taxon>
        <taxon>Colletotrichum</taxon>
        <taxon>Colletotrichum gloeosporioides species complex</taxon>
    </lineage>
</organism>
<dbReference type="AlphaFoldDB" id="A0A8H4FBK2"/>
<gene>
    <name evidence="12" type="ORF">GCG54_00009147</name>
</gene>
<reference evidence="12" key="1">
    <citation type="journal article" date="2020" name="Phytopathology">
        <title>Genome sequence and comparative analysis of Colletotrichum gloeosporioides isolated from Liriodendron leaves.</title>
        <authorList>
            <person name="Fu F.F."/>
            <person name="Hao Z."/>
            <person name="Wang P."/>
            <person name="Lu Y."/>
            <person name="Xue L.J."/>
            <person name="Wei G."/>
            <person name="Tian Y."/>
            <person name="Baishi H."/>
            <person name="Xu H."/>
            <person name="Shi J."/>
            <person name="Cheng T."/>
            <person name="Wang G."/>
            <person name="Yi Y."/>
            <person name="Chen J."/>
        </authorList>
    </citation>
    <scope>NUCLEOTIDE SEQUENCE</scope>
    <source>
        <strain evidence="12">Lc1</strain>
    </source>
</reference>
<protein>
    <recommendedName>
        <fullName evidence="3 8">Beta-galactosidase</fullName>
        <ecNumber evidence="3 8">3.2.1.23</ecNumber>
    </recommendedName>
</protein>
<dbReference type="Pfam" id="PF01301">
    <property type="entry name" value="Glyco_hydro_35"/>
    <property type="match status" value="1"/>
</dbReference>
<comment type="similarity">
    <text evidence="2 9">Belongs to the glycosyl hydrolase 35 family.</text>
</comment>
<dbReference type="InterPro" id="IPR036833">
    <property type="entry name" value="BetaGal_dom3_sf"/>
</dbReference>
<dbReference type="FunFam" id="3.20.20.80:FF:000040">
    <property type="entry name" value="Beta-galactosidase A"/>
    <property type="match status" value="1"/>
</dbReference>
<evidence type="ECO:0000313" key="13">
    <source>
        <dbReference type="Proteomes" id="UP000613401"/>
    </source>
</evidence>
<dbReference type="EMBL" id="WVTB01000117">
    <property type="protein sequence ID" value="KAF3797177.1"/>
    <property type="molecule type" value="Genomic_DNA"/>
</dbReference>
<name>A0A8H4FBK2_COLGL</name>
<evidence type="ECO:0000256" key="9">
    <source>
        <dbReference type="RuleBase" id="RU003679"/>
    </source>
</evidence>
<dbReference type="InterPro" id="IPR025972">
    <property type="entry name" value="BetaGal_dom3"/>
</dbReference>
<dbReference type="SUPFAM" id="SSF117100">
    <property type="entry name" value="Beta-galactosidase LacA, domain 3"/>
    <property type="match status" value="1"/>
</dbReference>
<keyword evidence="13" id="KW-1185">Reference proteome</keyword>
<feature type="chain" id="PRO_5034299680" description="Beta-galactosidase" evidence="10">
    <location>
        <begin position="23"/>
        <end position="1001"/>
    </location>
</feature>
<dbReference type="Gene3D" id="2.60.120.260">
    <property type="entry name" value="Galactose-binding domain-like"/>
    <property type="match status" value="2"/>
</dbReference>
<feature type="signal peptide" evidence="10">
    <location>
        <begin position="1"/>
        <end position="22"/>
    </location>
</feature>
<dbReference type="InterPro" id="IPR025300">
    <property type="entry name" value="BetaGal_jelly_roll_dom"/>
</dbReference>
<accession>A0A8H4FBK2</accession>
<evidence type="ECO:0000256" key="8">
    <source>
        <dbReference type="RuleBase" id="RU000675"/>
    </source>
</evidence>
<keyword evidence="5 8" id="KW-0378">Hydrolase</keyword>
<dbReference type="GeneID" id="69016281"/>
<dbReference type="FunFam" id="2.60.120.260:FF:000065">
    <property type="entry name" value="Beta-galactosidase A"/>
    <property type="match status" value="1"/>
</dbReference>
<dbReference type="SUPFAM" id="SSF49785">
    <property type="entry name" value="Galactose-binding domain-like"/>
    <property type="match status" value="2"/>
</dbReference>
<evidence type="ECO:0000256" key="6">
    <source>
        <dbReference type="ARBA" id="ARBA00023180"/>
    </source>
</evidence>
<reference evidence="12" key="2">
    <citation type="submission" date="2020-03" db="EMBL/GenBank/DDBJ databases">
        <authorList>
            <person name="Fu F.-F."/>
            <person name="Chen J."/>
        </authorList>
    </citation>
    <scope>NUCLEOTIDE SEQUENCE</scope>
    <source>
        <strain evidence="12">Lc1</strain>
    </source>
</reference>
<dbReference type="InterPro" id="IPR001944">
    <property type="entry name" value="Glycoside_Hdrlase_35"/>
</dbReference>
<dbReference type="Gene3D" id="2.102.20.10">
    <property type="entry name" value="Beta-galactosidase, domain 2"/>
    <property type="match status" value="1"/>
</dbReference>
<evidence type="ECO:0000256" key="4">
    <source>
        <dbReference type="ARBA" id="ARBA00022729"/>
    </source>
</evidence>
<dbReference type="InterPro" id="IPR031330">
    <property type="entry name" value="Gly_Hdrlase_35_cat"/>
</dbReference>